<dbReference type="Proteomes" id="UP000019277">
    <property type="component" value="Unassembled WGS sequence"/>
</dbReference>
<reference evidence="1 2" key="1">
    <citation type="journal article" date="2014" name="Genome Announc.">
        <title>Draft Genome Sequence of the Antitrypanosomally Active Sponge-Associated Bacterium Actinokineospora sp. Strain EG49.</title>
        <authorList>
            <person name="Harjes J."/>
            <person name="Ryu T."/>
            <person name="Abdelmohsen U.R."/>
            <person name="Moitinho-Silva L."/>
            <person name="Horn H."/>
            <person name="Ravasi T."/>
            <person name="Hentschel U."/>
        </authorList>
    </citation>
    <scope>NUCLEOTIDE SEQUENCE [LARGE SCALE GENOMIC DNA]</scope>
    <source>
        <strain evidence="1 2">EG49</strain>
    </source>
</reference>
<evidence type="ECO:0000313" key="1">
    <source>
        <dbReference type="EMBL" id="EWC63233.1"/>
    </source>
</evidence>
<sequence length="60" mass="6463">MVQVDLRSQDGTDELRVGSRSHHVITALDRSTDVDAVRALATCLVGRVAAAFPAPHRRPA</sequence>
<gene>
    <name evidence="1" type="ORF">UO65_1447</name>
</gene>
<accession>A0A8E2X715</accession>
<organism evidence="1 2">
    <name type="scientific">Actinokineospora spheciospongiae</name>
    <dbReference type="NCBI Taxonomy" id="909613"/>
    <lineage>
        <taxon>Bacteria</taxon>
        <taxon>Bacillati</taxon>
        <taxon>Actinomycetota</taxon>
        <taxon>Actinomycetes</taxon>
        <taxon>Pseudonocardiales</taxon>
        <taxon>Pseudonocardiaceae</taxon>
        <taxon>Actinokineospora</taxon>
    </lineage>
</organism>
<keyword evidence="2" id="KW-1185">Reference proteome</keyword>
<protein>
    <submittedName>
        <fullName evidence="1">Uncharacterized protein</fullName>
    </submittedName>
</protein>
<comment type="caution">
    <text evidence="1">The sequence shown here is derived from an EMBL/GenBank/DDBJ whole genome shotgun (WGS) entry which is preliminary data.</text>
</comment>
<dbReference type="EMBL" id="AYXG01000051">
    <property type="protein sequence ID" value="EWC63233.1"/>
    <property type="molecule type" value="Genomic_DNA"/>
</dbReference>
<dbReference type="RefSeq" id="WP_035279886.1">
    <property type="nucleotide sequence ID" value="NZ_AYXG01000051.1"/>
</dbReference>
<dbReference type="AlphaFoldDB" id="W7ISB0"/>
<proteinExistence type="predicted"/>
<name>W7ISB0_9PSEU</name>
<accession>W7ISB0</accession>
<evidence type="ECO:0000313" key="2">
    <source>
        <dbReference type="Proteomes" id="UP000019277"/>
    </source>
</evidence>